<dbReference type="Gene3D" id="3.90.1140.10">
    <property type="entry name" value="Cyclic phosphodiesterase"/>
    <property type="match status" value="1"/>
</dbReference>
<dbReference type="SUPFAM" id="SSF55144">
    <property type="entry name" value="LigT-like"/>
    <property type="match status" value="1"/>
</dbReference>
<dbReference type="PANTHER" id="PTHR35561">
    <property type="entry name" value="RNA 2',3'-CYCLIC PHOSPHODIESTERASE"/>
    <property type="match status" value="1"/>
</dbReference>
<dbReference type="EMBL" id="LUUL01000010">
    <property type="protein sequence ID" value="OAI30090.1"/>
    <property type="molecule type" value="Genomic_DNA"/>
</dbReference>
<evidence type="ECO:0000313" key="3">
    <source>
        <dbReference type="Proteomes" id="UP000077734"/>
    </source>
</evidence>
<name>A0A291IF77_9GAMM</name>
<dbReference type="InterPro" id="IPR014051">
    <property type="entry name" value="Phosphoesterase_HXTX"/>
</dbReference>
<dbReference type="Pfam" id="PF02834">
    <property type="entry name" value="LigT_PEase"/>
    <property type="match status" value="1"/>
</dbReference>
<evidence type="ECO:0000256" key="1">
    <source>
        <dbReference type="HAMAP-Rule" id="MF_01940"/>
    </source>
</evidence>
<dbReference type="Proteomes" id="UP000077734">
    <property type="component" value="Unassembled WGS sequence"/>
</dbReference>
<dbReference type="InterPro" id="IPR004175">
    <property type="entry name" value="RNA_CPDase"/>
</dbReference>
<comment type="similarity">
    <text evidence="1">Belongs to the 2H phosphoesterase superfamily. ThpR family.</text>
</comment>
<dbReference type="GO" id="GO:0008664">
    <property type="term" value="F:RNA 2',3'-cyclic 3'-phosphodiesterase activity"/>
    <property type="evidence" value="ECO:0007669"/>
    <property type="project" value="UniProtKB-EC"/>
</dbReference>
<organism evidence="2 3">
    <name type="scientific">Methylomonas koyamae</name>
    <dbReference type="NCBI Taxonomy" id="702114"/>
    <lineage>
        <taxon>Bacteria</taxon>
        <taxon>Pseudomonadati</taxon>
        <taxon>Pseudomonadota</taxon>
        <taxon>Gammaproteobacteria</taxon>
        <taxon>Methylococcales</taxon>
        <taxon>Methylococcaceae</taxon>
        <taxon>Methylomonas</taxon>
    </lineage>
</organism>
<comment type="function">
    <text evidence="1">Hydrolyzes RNA 2',3'-cyclic phosphodiester to an RNA 2'-phosphomonoester.</text>
</comment>
<dbReference type="RefSeq" id="WP_064024120.1">
    <property type="nucleotide sequence ID" value="NZ_CP023669.1"/>
</dbReference>
<sequence length="170" mass="19156">MKRLFFALWPDQNTLSACTAICKQLADCGKPVATNNLHVTLLFLGNINAQQQTELTLGAAKLRNIPTKLVLDRLEFWQKPKVLCLAPGVFDPNFLHFHTELTRIADQSGVITDSRPYRPHATLAKKARYKPDLSLKPVIWQSNGFCLAESLSTPSGVEYKILERWHDIDA</sequence>
<comment type="catalytic activity">
    <reaction evidence="1">
        <text>a 3'-end 2',3'-cyclophospho-ribonucleotide-RNA + H2O = a 3'-end 2'-phospho-ribonucleotide-RNA + H(+)</text>
        <dbReference type="Rhea" id="RHEA:11828"/>
        <dbReference type="Rhea" id="RHEA-COMP:10464"/>
        <dbReference type="Rhea" id="RHEA-COMP:17353"/>
        <dbReference type="ChEBI" id="CHEBI:15377"/>
        <dbReference type="ChEBI" id="CHEBI:15378"/>
        <dbReference type="ChEBI" id="CHEBI:83064"/>
        <dbReference type="ChEBI" id="CHEBI:173113"/>
        <dbReference type="EC" id="3.1.4.58"/>
    </reaction>
</comment>
<dbReference type="EC" id="3.1.4.58" evidence="1"/>
<dbReference type="KEGG" id="mko:MKLM6_0535"/>
<feature type="short sequence motif" description="HXTX 2" evidence="1">
    <location>
        <begin position="120"/>
        <end position="123"/>
    </location>
</feature>
<dbReference type="GO" id="GO:0004113">
    <property type="term" value="F:2',3'-cyclic-nucleotide 3'-phosphodiesterase activity"/>
    <property type="evidence" value="ECO:0007669"/>
    <property type="project" value="InterPro"/>
</dbReference>
<dbReference type="NCBIfam" id="TIGR02258">
    <property type="entry name" value="2_5_ligase"/>
    <property type="match status" value="1"/>
</dbReference>
<comment type="caution">
    <text evidence="2">The sequence shown here is derived from an EMBL/GenBank/DDBJ whole genome shotgun (WGS) entry which is preliminary data.</text>
</comment>
<proteinExistence type="inferred from homology"/>
<dbReference type="InterPro" id="IPR009097">
    <property type="entry name" value="Cyclic_Pdiesterase"/>
</dbReference>
<dbReference type="PANTHER" id="PTHR35561:SF1">
    <property type="entry name" value="RNA 2',3'-CYCLIC PHOSPHODIESTERASE"/>
    <property type="match status" value="1"/>
</dbReference>
<keyword evidence="3" id="KW-1185">Reference proteome</keyword>
<feature type="active site" description="Proton acceptor" evidence="1">
    <location>
        <position position="120"/>
    </location>
</feature>
<feature type="active site" description="Proton donor" evidence="1">
    <location>
        <position position="38"/>
    </location>
</feature>
<feature type="short sequence motif" description="HXTX 1" evidence="1">
    <location>
        <begin position="38"/>
        <end position="41"/>
    </location>
</feature>
<dbReference type="AlphaFoldDB" id="A0A291IF77"/>
<accession>A0A291IF77</accession>
<protein>
    <recommendedName>
        <fullName evidence="1">RNA 2',3'-cyclic phosphodiesterase</fullName>
        <shortName evidence="1">RNA 2',3'-CPDase</shortName>
        <ecNumber evidence="1">3.1.4.58</ecNumber>
    </recommendedName>
</protein>
<keyword evidence="1" id="KW-0378">Hydrolase</keyword>
<dbReference type="HAMAP" id="MF_01940">
    <property type="entry name" value="RNA_CPDase"/>
    <property type="match status" value="1"/>
</dbReference>
<gene>
    <name evidence="2" type="ORF">A1356_22070</name>
</gene>
<evidence type="ECO:0000313" key="2">
    <source>
        <dbReference type="EMBL" id="OAI30090.1"/>
    </source>
</evidence>
<reference evidence="2 3" key="1">
    <citation type="submission" date="2016-03" db="EMBL/GenBank/DDBJ databases">
        <authorList>
            <person name="Heylen K."/>
            <person name="De Vos P."/>
            <person name="Vekeman B."/>
        </authorList>
    </citation>
    <scope>NUCLEOTIDE SEQUENCE [LARGE SCALE GENOMIC DNA]</scope>
    <source>
        <strain evidence="2 3">R-49807</strain>
    </source>
</reference>